<reference evidence="2" key="1">
    <citation type="submission" date="2017-09" db="EMBL/GenBank/DDBJ databases">
        <title>Depth-based differentiation of microbial function through sediment-hosted aquifers and enrichment of novel symbionts in the deep terrestrial subsurface.</title>
        <authorList>
            <person name="Probst A.J."/>
            <person name="Ladd B."/>
            <person name="Jarett J.K."/>
            <person name="Geller-Mcgrath D.E."/>
            <person name="Sieber C.M.K."/>
            <person name="Emerson J.B."/>
            <person name="Anantharaman K."/>
            <person name="Thomas B.C."/>
            <person name="Malmstrom R."/>
            <person name="Stieglmeier M."/>
            <person name="Klingl A."/>
            <person name="Woyke T."/>
            <person name="Ryan C.M."/>
            <person name="Banfield J.F."/>
        </authorList>
    </citation>
    <scope>NUCLEOTIDE SEQUENCE [LARGE SCALE GENOMIC DNA]</scope>
</reference>
<evidence type="ECO:0008006" key="3">
    <source>
        <dbReference type="Google" id="ProtNLM"/>
    </source>
</evidence>
<proteinExistence type="predicted"/>
<evidence type="ECO:0000313" key="2">
    <source>
        <dbReference type="Proteomes" id="UP000228775"/>
    </source>
</evidence>
<gene>
    <name evidence="1" type="ORF">COS76_03455</name>
</gene>
<name>A0A2M7AWD2_9BACT</name>
<dbReference type="AlphaFoldDB" id="A0A2M7AWD2"/>
<comment type="caution">
    <text evidence="1">The sequence shown here is derived from an EMBL/GenBank/DDBJ whole genome shotgun (WGS) entry which is preliminary data.</text>
</comment>
<dbReference type="EMBL" id="PEVY01000071">
    <property type="protein sequence ID" value="PIU74945.1"/>
    <property type="molecule type" value="Genomic_DNA"/>
</dbReference>
<accession>A0A2M7AWD2</accession>
<sequence>MLNLPALILYNGDWSKYEEVLYAVFKRDFLNSQPILKKHKVFIIKEPKFKNKEATFWHITSKGKIESERTPDIRKCERIAWIKPIIESYPHQDVKAWLIKKGGTRVCLCYGNWEYLAVLRRIKKGFLLITAHPVEYNNTKRKLEKQYKDFKNTKTAY</sequence>
<dbReference type="Proteomes" id="UP000228775">
    <property type="component" value="Unassembled WGS sequence"/>
</dbReference>
<organism evidence="1 2">
    <name type="scientific">Candidatus Portnoybacteria bacterium CG06_land_8_20_14_3_00_39_12</name>
    <dbReference type="NCBI Taxonomy" id="1974809"/>
    <lineage>
        <taxon>Bacteria</taxon>
        <taxon>Candidatus Portnoyibacteriota</taxon>
    </lineage>
</organism>
<evidence type="ECO:0000313" key="1">
    <source>
        <dbReference type="EMBL" id="PIU74945.1"/>
    </source>
</evidence>
<protein>
    <recommendedName>
        <fullName evidence="3">Phage P1-related protein</fullName>
    </recommendedName>
</protein>